<dbReference type="InterPro" id="IPR046632">
    <property type="entry name" value="DUF6744"/>
</dbReference>
<evidence type="ECO:0000313" key="2">
    <source>
        <dbReference type="Proteomes" id="UP000515847"/>
    </source>
</evidence>
<dbReference type="RefSeq" id="WP_034423100.1">
    <property type="nucleotide sequence ID" value="NZ_CP045798.1"/>
</dbReference>
<organism evidence="1 2">
    <name type="scientific">Thermanaerosceptrum fracticalcis</name>
    <dbReference type="NCBI Taxonomy" id="1712410"/>
    <lineage>
        <taxon>Bacteria</taxon>
        <taxon>Bacillati</taxon>
        <taxon>Bacillota</taxon>
        <taxon>Clostridia</taxon>
        <taxon>Eubacteriales</taxon>
        <taxon>Peptococcaceae</taxon>
        <taxon>Thermanaerosceptrum</taxon>
    </lineage>
</organism>
<reference evidence="1 2" key="1">
    <citation type="journal article" date="2019" name="Front. Microbiol.">
        <title>Thermoanaerosceptrum fracticalcis gen. nov. sp. nov., a Novel Fumarate-Fermenting Microorganism From a Deep Fractured Carbonate Aquifer of the US Great Basin.</title>
        <authorList>
            <person name="Hamilton-Brehm S.D."/>
            <person name="Stewart L.E."/>
            <person name="Zavarin M."/>
            <person name="Caldwell M."/>
            <person name="Lawson P.A."/>
            <person name="Onstott T.C."/>
            <person name="Grzymski J."/>
            <person name="Neveux I."/>
            <person name="Lollar B.S."/>
            <person name="Russell C.E."/>
            <person name="Moser D.P."/>
        </authorList>
    </citation>
    <scope>NUCLEOTIDE SEQUENCE [LARGE SCALE GENOMIC DNA]</scope>
    <source>
        <strain evidence="1 2">DRI-13</strain>
    </source>
</reference>
<gene>
    <name evidence="1" type="ORF">BR63_03425</name>
</gene>
<sequence length="304" mass="34230">MLQNMVAVQNQETKAHIGHLFWYSIGDDLYSRSLLEQTLVRAGLSLSYMPNEIRPVDAFRRSTKEVETSRNLGNGLQENYITRDVYYDPAVAVRHIVKETVDSKGKRLSYNENEAILTLDKKADAIHFSADPNSYAWKLCEEAVRLFEVFKEHHNGQAVRGMVQAVLKTLSPTPVRPSGGVYFIPAVHDRALCQLVQFCSSFAKGEGFKIPVVNSEESVRMVETKVKDHLDSLLGQCRQALQDGSIPKAKLAELINETKNVVAGYRDYEEIIQKSKQEIDGRIEIIRDALSLLMDKVKAGENMG</sequence>
<dbReference type="EMBL" id="CP045798">
    <property type="protein sequence ID" value="QNB45451.1"/>
    <property type="molecule type" value="Genomic_DNA"/>
</dbReference>
<dbReference type="KEGG" id="tfr:BR63_03425"/>
<protein>
    <submittedName>
        <fullName evidence="1">Uncharacterized protein</fullName>
    </submittedName>
</protein>
<proteinExistence type="predicted"/>
<dbReference type="Proteomes" id="UP000515847">
    <property type="component" value="Chromosome"/>
</dbReference>
<evidence type="ECO:0000313" key="1">
    <source>
        <dbReference type="EMBL" id="QNB45451.1"/>
    </source>
</evidence>
<accession>A0A7G6E047</accession>
<dbReference type="Pfam" id="PF20529">
    <property type="entry name" value="DUF6744"/>
    <property type="match status" value="1"/>
</dbReference>
<name>A0A7G6E047_THEFR</name>
<keyword evidence="2" id="KW-1185">Reference proteome</keyword>
<dbReference type="OrthoDB" id="9785699at2"/>
<dbReference type="AlphaFoldDB" id="A0A7G6E047"/>